<feature type="repeat" description="Solcar" evidence="5">
    <location>
        <begin position="193"/>
        <end position="271"/>
    </location>
</feature>
<evidence type="ECO:0008006" key="10">
    <source>
        <dbReference type="Google" id="ProtNLM"/>
    </source>
</evidence>
<keyword evidence="6" id="KW-0813">Transport</keyword>
<evidence type="ECO:0000256" key="7">
    <source>
        <dbReference type="SAM" id="Phobius"/>
    </source>
</evidence>
<accession>A0AB34IME2</accession>
<evidence type="ECO:0000256" key="1">
    <source>
        <dbReference type="ARBA" id="ARBA00004141"/>
    </source>
</evidence>
<dbReference type="Gene3D" id="1.50.40.10">
    <property type="entry name" value="Mitochondrial carrier domain"/>
    <property type="match status" value="1"/>
</dbReference>
<evidence type="ECO:0000256" key="4">
    <source>
        <dbReference type="ARBA" id="ARBA00023136"/>
    </source>
</evidence>
<proteinExistence type="inferred from homology"/>
<dbReference type="Proteomes" id="UP001515480">
    <property type="component" value="Unassembled WGS sequence"/>
</dbReference>
<keyword evidence="4 5" id="KW-0472">Membrane</keyword>
<dbReference type="GO" id="GO:0016020">
    <property type="term" value="C:membrane"/>
    <property type="evidence" value="ECO:0007669"/>
    <property type="project" value="UniProtKB-SubCell"/>
</dbReference>
<sequence length="278" mass="29875">MGGKQLSDLAPHLGGSGAAAVINFPLWKAAAIGQSGFREASGSWLARMRLVFGPPYKGVAATIFGMTWARAAIFYGSDTGKELLLAQGTSSALATTLPPVVVSIFVQLVNQPIVRGTIMLQDPSSSQPNVLSQLVVLWRQRGWRGLWHGSTVSVFKTVPKYACAIWVKDIVQTLLPPPTSPDGAPGHRAQVLGRSAAKSVAAGVAGAALTNPLDVVRNEMFKTEEGVLATTRRLWKHEGFGFLTRGMQRNLIAVAAPIGMTIFLTDAIIEYFRRPQKR</sequence>
<keyword evidence="9" id="KW-1185">Reference proteome</keyword>
<evidence type="ECO:0000256" key="2">
    <source>
        <dbReference type="ARBA" id="ARBA00022692"/>
    </source>
</evidence>
<comment type="similarity">
    <text evidence="6">Belongs to the mitochondrial carrier (TC 2.A.29) family.</text>
</comment>
<keyword evidence="3" id="KW-0677">Repeat</keyword>
<dbReference type="InterPro" id="IPR018108">
    <property type="entry name" value="MCP_transmembrane"/>
</dbReference>
<dbReference type="Pfam" id="PF00153">
    <property type="entry name" value="Mito_carr"/>
    <property type="match status" value="2"/>
</dbReference>
<reference evidence="8 9" key="1">
    <citation type="journal article" date="2024" name="Science">
        <title>Giant polyketide synthase enzymes in the biosynthesis of giant marine polyether toxins.</title>
        <authorList>
            <person name="Fallon T.R."/>
            <person name="Shende V.V."/>
            <person name="Wierzbicki I.H."/>
            <person name="Pendleton A.L."/>
            <person name="Watervoot N.F."/>
            <person name="Auber R.P."/>
            <person name="Gonzalez D.J."/>
            <person name="Wisecaver J.H."/>
            <person name="Moore B.S."/>
        </authorList>
    </citation>
    <scope>NUCLEOTIDE SEQUENCE [LARGE SCALE GENOMIC DNA]</scope>
    <source>
        <strain evidence="8 9">12B1</strain>
    </source>
</reference>
<feature type="transmembrane region" description="Helical" evidence="7">
    <location>
        <begin position="251"/>
        <end position="272"/>
    </location>
</feature>
<evidence type="ECO:0000256" key="3">
    <source>
        <dbReference type="ARBA" id="ARBA00022737"/>
    </source>
</evidence>
<dbReference type="PROSITE" id="PS50920">
    <property type="entry name" value="SOLCAR"/>
    <property type="match status" value="2"/>
</dbReference>
<name>A0AB34IME2_PRYPA</name>
<dbReference type="PANTHER" id="PTHR24089">
    <property type="entry name" value="SOLUTE CARRIER FAMILY 25"/>
    <property type="match status" value="1"/>
</dbReference>
<dbReference type="AlphaFoldDB" id="A0AB34IME2"/>
<evidence type="ECO:0000256" key="6">
    <source>
        <dbReference type="RuleBase" id="RU000488"/>
    </source>
</evidence>
<keyword evidence="2 5" id="KW-0812">Transmembrane</keyword>
<dbReference type="SUPFAM" id="SSF103506">
    <property type="entry name" value="Mitochondrial carrier"/>
    <property type="match status" value="1"/>
</dbReference>
<evidence type="ECO:0000313" key="8">
    <source>
        <dbReference type="EMBL" id="KAL1500457.1"/>
    </source>
</evidence>
<evidence type="ECO:0000313" key="9">
    <source>
        <dbReference type="Proteomes" id="UP001515480"/>
    </source>
</evidence>
<gene>
    <name evidence="8" type="ORF">AB1Y20_013114</name>
</gene>
<protein>
    <recommendedName>
        <fullName evidence="10">Mitochondrial carrier protein</fullName>
    </recommendedName>
</protein>
<dbReference type="InterPro" id="IPR023395">
    <property type="entry name" value="MCP_dom_sf"/>
</dbReference>
<organism evidence="8 9">
    <name type="scientific">Prymnesium parvum</name>
    <name type="common">Toxic golden alga</name>
    <dbReference type="NCBI Taxonomy" id="97485"/>
    <lineage>
        <taxon>Eukaryota</taxon>
        <taxon>Haptista</taxon>
        <taxon>Haptophyta</taxon>
        <taxon>Prymnesiophyceae</taxon>
        <taxon>Prymnesiales</taxon>
        <taxon>Prymnesiaceae</taxon>
        <taxon>Prymnesium</taxon>
    </lineage>
</organism>
<evidence type="ECO:0000256" key="5">
    <source>
        <dbReference type="PROSITE-ProRule" id="PRU00282"/>
    </source>
</evidence>
<keyword evidence="7" id="KW-1133">Transmembrane helix</keyword>
<comment type="caution">
    <text evidence="8">The sequence shown here is derived from an EMBL/GenBank/DDBJ whole genome shotgun (WGS) entry which is preliminary data.</text>
</comment>
<comment type="subcellular location">
    <subcellularLocation>
        <location evidence="1">Membrane</location>
        <topology evidence="1">Multi-pass membrane protein</topology>
    </subcellularLocation>
</comment>
<feature type="repeat" description="Solcar" evidence="5">
    <location>
        <begin position="90"/>
        <end position="174"/>
    </location>
</feature>
<dbReference type="EMBL" id="JBGBPQ010000023">
    <property type="protein sequence ID" value="KAL1500457.1"/>
    <property type="molecule type" value="Genomic_DNA"/>
</dbReference>